<dbReference type="PROSITE" id="PS51421">
    <property type="entry name" value="RAS"/>
    <property type="match status" value="1"/>
</dbReference>
<dbReference type="SMART" id="SM00174">
    <property type="entry name" value="RHO"/>
    <property type="match status" value="1"/>
</dbReference>
<name>A7RZG3_NEMVE</name>
<accession>A7RZG3</accession>
<keyword evidence="3" id="KW-0378">Hydrolase</keyword>
<dbReference type="NCBIfam" id="TIGR00231">
    <property type="entry name" value="small_GTP"/>
    <property type="match status" value="1"/>
</dbReference>
<protein>
    <recommendedName>
        <fullName evidence="2">small monomeric GTPase</fullName>
        <ecNumber evidence="2">3.6.5.2</ecNumber>
    </recommendedName>
</protein>
<dbReference type="Gene3D" id="3.40.50.300">
    <property type="entry name" value="P-loop containing nucleotide triphosphate hydrolases"/>
    <property type="match status" value="1"/>
</dbReference>
<proteinExistence type="inferred from homology"/>
<dbReference type="InterPro" id="IPR051065">
    <property type="entry name" value="Ras-related_GTPase"/>
</dbReference>
<keyword evidence="6" id="KW-1185">Reference proteome</keyword>
<evidence type="ECO:0000256" key="3">
    <source>
        <dbReference type="ARBA" id="ARBA00022801"/>
    </source>
</evidence>
<dbReference type="EMBL" id="DS469557">
    <property type="protein sequence ID" value="EDO43087.1"/>
    <property type="molecule type" value="Genomic_DNA"/>
</dbReference>
<dbReference type="Pfam" id="PF00071">
    <property type="entry name" value="Ras"/>
    <property type="match status" value="1"/>
</dbReference>
<dbReference type="PRINTS" id="PR00449">
    <property type="entry name" value="RASTRNSFRMNG"/>
</dbReference>
<dbReference type="SMART" id="SM00173">
    <property type="entry name" value="RAS"/>
    <property type="match status" value="1"/>
</dbReference>
<organism evidence="5 6">
    <name type="scientific">Nematostella vectensis</name>
    <name type="common">Starlet sea anemone</name>
    <dbReference type="NCBI Taxonomy" id="45351"/>
    <lineage>
        <taxon>Eukaryota</taxon>
        <taxon>Metazoa</taxon>
        <taxon>Cnidaria</taxon>
        <taxon>Anthozoa</taxon>
        <taxon>Hexacorallia</taxon>
        <taxon>Actiniaria</taxon>
        <taxon>Edwardsiidae</taxon>
        <taxon>Nematostella</taxon>
    </lineage>
</organism>
<dbReference type="SMART" id="SM00175">
    <property type="entry name" value="RAB"/>
    <property type="match status" value="1"/>
</dbReference>
<dbReference type="InParanoid" id="A7RZG3"/>
<dbReference type="Proteomes" id="UP000001593">
    <property type="component" value="Unassembled WGS sequence"/>
</dbReference>
<evidence type="ECO:0000256" key="2">
    <source>
        <dbReference type="ARBA" id="ARBA00011984"/>
    </source>
</evidence>
<dbReference type="SUPFAM" id="SSF52540">
    <property type="entry name" value="P-loop containing nucleoside triphosphate hydrolases"/>
    <property type="match status" value="1"/>
</dbReference>
<dbReference type="GO" id="GO:0005525">
    <property type="term" value="F:GTP binding"/>
    <property type="evidence" value="ECO:0007669"/>
    <property type="project" value="InterPro"/>
</dbReference>
<dbReference type="PANTHER" id="PTHR45704">
    <property type="entry name" value="RAS-LIKE FAMILY MEMBER 11"/>
    <property type="match status" value="1"/>
</dbReference>
<evidence type="ECO:0000313" key="6">
    <source>
        <dbReference type="Proteomes" id="UP000001593"/>
    </source>
</evidence>
<evidence type="ECO:0000313" key="5">
    <source>
        <dbReference type="EMBL" id="EDO43087.1"/>
    </source>
</evidence>
<comment type="similarity">
    <text evidence="1">Belongs to the small GTPase superfamily. Ras family.</text>
</comment>
<dbReference type="PROSITE" id="PS51419">
    <property type="entry name" value="RAB"/>
    <property type="match status" value="1"/>
</dbReference>
<gene>
    <name evidence="5" type="ORF">NEMVEDRAFT_v1g204438</name>
</gene>
<sequence>MRRRRASFSNQNVKNVRIVIFGKDGVGKSALTVRFITRRFIGEYDPCLEASYRHHLTVHGQYIAMDVVDTAGKNTPDKVDALLEAANIVYLLYSVTDRASFEEAAWLARRIQQNKATPGFVTIVVATNKDLKHLSQVLEYEGRFLAQELDGLFVQVSISEGYVEVQELLEEGIKTWLQRDVERARGSALDRVREGLRGRAKSFKKRSSVDYLFDLRKAQSTTL</sequence>
<dbReference type="InterPro" id="IPR001806">
    <property type="entry name" value="Small_GTPase"/>
</dbReference>
<dbReference type="STRING" id="45351.A7RZG3"/>
<dbReference type="EC" id="3.6.5.2" evidence="2"/>
<evidence type="ECO:0000256" key="1">
    <source>
        <dbReference type="ARBA" id="ARBA00008344"/>
    </source>
</evidence>
<dbReference type="InterPro" id="IPR027417">
    <property type="entry name" value="P-loop_NTPase"/>
</dbReference>
<evidence type="ECO:0000256" key="4">
    <source>
        <dbReference type="ARBA" id="ARBA00048098"/>
    </source>
</evidence>
<dbReference type="HOGENOM" id="CLU_041217_9_7_1"/>
<reference evidence="5 6" key="1">
    <citation type="journal article" date="2007" name="Science">
        <title>Sea anemone genome reveals ancestral eumetazoan gene repertoire and genomic organization.</title>
        <authorList>
            <person name="Putnam N.H."/>
            <person name="Srivastava M."/>
            <person name="Hellsten U."/>
            <person name="Dirks B."/>
            <person name="Chapman J."/>
            <person name="Salamov A."/>
            <person name="Terry A."/>
            <person name="Shapiro H."/>
            <person name="Lindquist E."/>
            <person name="Kapitonov V.V."/>
            <person name="Jurka J."/>
            <person name="Genikhovich G."/>
            <person name="Grigoriev I.V."/>
            <person name="Lucas S.M."/>
            <person name="Steele R.E."/>
            <person name="Finnerty J.R."/>
            <person name="Technau U."/>
            <person name="Martindale M.Q."/>
            <person name="Rokhsar D.S."/>
        </authorList>
    </citation>
    <scope>NUCLEOTIDE SEQUENCE [LARGE SCALE GENOMIC DNA]</scope>
    <source>
        <strain evidence="6">CH2 X CH6</strain>
    </source>
</reference>
<dbReference type="eggNOG" id="KOG0395">
    <property type="taxonomic scope" value="Eukaryota"/>
</dbReference>
<dbReference type="AlphaFoldDB" id="A7RZG3"/>
<dbReference type="InterPro" id="IPR005225">
    <property type="entry name" value="Small_GTP-bd"/>
</dbReference>
<dbReference type="GO" id="GO:0003925">
    <property type="term" value="F:G protein activity"/>
    <property type="evidence" value="ECO:0007669"/>
    <property type="project" value="UniProtKB-EC"/>
</dbReference>
<comment type="catalytic activity">
    <reaction evidence="4">
        <text>GTP + H2O = GDP + phosphate + H(+)</text>
        <dbReference type="Rhea" id="RHEA:19669"/>
        <dbReference type="ChEBI" id="CHEBI:15377"/>
        <dbReference type="ChEBI" id="CHEBI:15378"/>
        <dbReference type="ChEBI" id="CHEBI:37565"/>
        <dbReference type="ChEBI" id="CHEBI:43474"/>
        <dbReference type="ChEBI" id="CHEBI:58189"/>
        <dbReference type="EC" id="3.6.5.2"/>
    </reaction>
</comment>
<dbReference type="PhylomeDB" id="A7RZG3"/>